<keyword evidence="3" id="KW-1185">Reference proteome</keyword>
<name>A0A3R8QLQ1_9MICO</name>
<dbReference type="AlphaFoldDB" id="A0A3R8QLQ1"/>
<dbReference type="Proteomes" id="UP000775129">
    <property type="component" value="Unassembled WGS sequence"/>
</dbReference>
<dbReference type="EMBL" id="DYWO01000049">
    <property type="protein sequence ID" value="HJF48460.1"/>
    <property type="molecule type" value="Genomic_DNA"/>
</dbReference>
<evidence type="ECO:0000313" key="3">
    <source>
        <dbReference type="Proteomes" id="UP000274327"/>
    </source>
</evidence>
<sequence length="154" mass="17325">MQTETWHSPVGLTHDAGWELDVRRTLPAPPSEIWQRLLAEWLPQWLGLESVPQMVGAPVRRGGRVHGRVIGCHVGRRVRLRWTPDTLDHETVFQVTLQEAPESLGRATILEIHQERLLGAAERQGLLDHWNLVLDDVVAAHGRELAGGRLDLQG</sequence>
<reference evidence="2 3" key="1">
    <citation type="submission" date="2018-07" db="EMBL/GenBank/DDBJ databases">
        <title>Brachybacteriurn paraconglorneratum KCTC 9916.</title>
        <authorList>
            <person name="Li Y."/>
        </authorList>
    </citation>
    <scope>NUCLEOTIDE SEQUENCE [LARGE SCALE GENOMIC DNA]</scope>
    <source>
        <strain evidence="2 3">KCTC 9916</strain>
    </source>
</reference>
<comment type="caution">
    <text evidence="2">The sequence shown here is derived from an EMBL/GenBank/DDBJ whole genome shotgun (WGS) entry which is preliminary data.</text>
</comment>
<evidence type="ECO:0000313" key="2">
    <source>
        <dbReference type="EMBL" id="RRR17628.1"/>
    </source>
</evidence>
<reference evidence="1" key="3">
    <citation type="submission" date="2021-09" db="EMBL/GenBank/DDBJ databases">
        <authorList>
            <person name="Gilroy R."/>
        </authorList>
    </citation>
    <scope>NUCLEOTIDE SEQUENCE</scope>
    <source>
        <strain evidence="1">1647</strain>
    </source>
</reference>
<dbReference type="Proteomes" id="UP000274327">
    <property type="component" value="Unassembled WGS sequence"/>
</dbReference>
<dbReference type="EMBL" id="QOCI01000012">
    <property type="protein sequence ID" value="RRR17628.1"/>
    <property type="molecule type" value="Genomic_DNA"/>
</dbReference>
<proteinExistence type="predicted"/>
<organism evidence="2 3">
    <name type="scientific">Brachybacterium paraconglomeratum</name>
    <dbReference type="NCBI Taxonomy" id="173362"/>
    <lineage>
        <taxon>Bacteria</taxon>
        <taxon>Bacillati</taxon>
        <taxon>Actinomycetota</taxon>
        <taxon>Actinomycetes</taxon>
        <taxon>Micrococcales</taxon>
        <taxon>Dermabacteraceae</taxon>
        <taxon>Brachybacterium</taxon>
    </lineage>
</organism>
<gene>
    <name evidence="2" type="ORF">DS079_13680</name>
    <name evidence="1" type="ORF">K8W24_01470</name>
</gene>
<reference evidence="1" key="2">
    <citation type="journal article" date="2021" name="PeerJ">
        <title>Extensive microbial diversity within the chicken gut microbiome revealed by metagenomics and culture.</title>
        <authorList>
            <person name="Gilroy R."/>
            <person name="Ravi A."/>
            <person name="Getino M."/>
            <person name="Pursley I."/>
            <person name="Horton D.L."/>
            <person name="Alikhan N.F."/>
            <person name="Baker D."/>
            <person name="Gharbi K."/>
            <person name="Hall N."/>
            <person name="Watson M."/>
            <person name="Adriaenssens E.M."/>
            <person name="Foster-Nyarko E."/>
            <person name="Jarju S."/>
            <person name="Secka A."/>
            <person name="Antonio M."/>
            <person name="Oren A."/>
            <person name="Chaudhuri R.R."/>
            <person name="La Ragione R."/>
            <person name="Hildebrand F."/>
            <person name="Pallen M.J."/>
        </authorList>
    </citation>
    <scope>NUCLEOTIDE SEQUENCE</scope>
    <source>
        <strain evidence="1">1647</strain>
    </source>
</reference>
<evidence type="ECO:0000313" key="1">
    <source>
        <dbReference type="EMBL" id="HJF48460.1"/>
    </source>
</evidence>
<dbReference type="InterPro" id="IPR023393">
    <property type="entry name" value="START-like_dom_sf"/>
</dbReference>
<dbReference type="RefSeq" id="WP_126988406.1">
    <property type="nucleotide sequence ID" value="NZ_JALXWX010000013.1"/>
</dbReference>
<dbReference type="GeneID" id="78122066"/>
<protein>
    <submittedName>
        <fullName evidence="2">SRPBCC domain-containing protein</fullName>
    </submittedName>
</protein>
<accession>A0A3R8QLQ1</accession>
<dbReference type="Gene3D" id="3.30.530.20">
    <property type="match status" value="1"/>
</dbReference>
<dbReference type="SUPFAM" id="SSF55961">
    <property type="entry name" value="Bet v1-like"/>
    <property type="match status" value="1"/>
</dbReference>